<name>A0A1I1X8S8_9BACI</name>
<dbReference type="InterPro" id="IPR018540">
    <property type="entry name" value="Spo0E-like"/>
</dbReference>
<gene>
    <name evidence="1" type="ORF">SAMN05216238_107152</name>
</gene>
<dbReference type="Pfam" id="PF09388">
    <property type="entry name" value="SpoOE-like"/>
    <property type="match status" value="1"/>
</dbReference>
<dbReference type="RefSeq" id="WP_090085372.1">
    <property type="nucleotide sequence ID" value="NZ_FOMR01000007.1"/>
</dbReference>
<dbReference type="InterPro" id="IPR037208">
    <property type="entry name" value="Spo0E-like_sf"/>
</dbReference>
<accession>A0A1I1X8S8</accession>
<evidence type="ECO:0000313" key="2">
    <source>
        <dbReference type="Proteomes" id="UP000199474"/>
    </source>
</evidence>
<dbReference type="PANTHER" id="PTHR41263:SF1">
    <property type="entry name" value="ASPARTYL-PHOSPHATE PHOSPHATASE YISI"/>
    <property type="match status" value="1"/>
</dbReference>
<dbReference type="EMBL" id="FOMR01000007">
    <property type="protein sequence ID" value="SFE03747.1"/>
    <property type="molecule type" value="Genomic_DNA"/>
</dbReference>
<dbReference type="GO" id="GO:0043937">
    <property type="term" value="P:regulation of sporulation"/>
    <property type="evidence" value="ECO:0007669"/>
    <property type="project" value="InterPro"/>
</dbReference>
<dbReference type="Gene3D" id="4.10.280.10">
    <property type="entry name" value="Helix-loop-helix DNA-binding domain"/>
    <property type="match status" value="1"/>
</dbReference>
<proteinExistence type="predicted"/>
<reference evidence="2" key="1">
    <citation type="submission" date="2016-10" db="EMBL/GenBank/DDBJ databases">
        <authorList>
            <person name="Varghese N."/>
            <person name="Submissions S."/>
        </authorList>
    </citation>
    <scope>NUCLEOTIDE SEQUENCE [LARGE SCALE GENOMIC DNA]</scope>
    <source>
        <strain evidence="2">DSM 22530</strain>
    </source>
</reference>
<sequence length="62" mass="6969">MQDFKPEPTLQVLGVAIAVKKKEMIDLGMTYGLTDIRTIQCSQHLDHLLNLYTGNKNFSMTG</sequence>
<evidence type="ECO:0000313" key="1">
    <source>
        <dbReference type="EMBL" id="SFE03747.1"/>
    </source>
</evidence>
<organism evidence="1 2">
    <name type="scientific">Lentibacillus persicus</name>
    <dbReference type="NCBI Taxonomy" id="640948"/>
    <lineage>
        <taxon>Bacteria</taxon>
        <taxon>Bacillati</taxon>
        <taxon>Bacillota</taxon>
        <taxon>Bacilli</taxon>
        <taxon>Bacillales</taxon>
        <taxon>Bacillaceae</taxon>
        <taxon>Lentibacillus</taxon>
    </lineage>
</organism>
<dbReference type="OrthoDB" id="2973153at2"/>
<dbReference type="InterPro" id="IPR036638">
    <property type="entry name" value="HLH_DNA-bd_sf"/>
</dbReference>
<keyword evidence="2" id="KW-1185">Reference proteome</keyword>
<dbReference type="SUPFAM" id="SSF140500">
    <property type="entry name" value="BAS1536-like"/>
    <property type="match status" value="1"/>
</dbReference>
<dbReference type="PANTHER" id="PTHR41263">
    <property type="entry name" value="ASPARTYL-PHOSPHATE PHOSPHATASE YISI"/>
    <property type="match status" value="1"/>
</dbReference>
<protein>
    <submittedName>
        <fullName evidence="1">Spo0E like sporulation regulatory protein</fullName>
    </submittedName>
</protein>
<dbReference type="GO" id="GO:0046983">
    <property type="term" value="F:protein dimerization activity"/>
    <property type="evidence" value="ECO:0007669"/>
    <property type="project" value="InterPro"/>
</dbReference>
<dbReference type="InterPro" id="IPR053028">
    <property type="entry name" value="Spo0E-like_phosphatase"/>
</dbReference>
<dbReference type="AlphaFoldDB" id="A0A1I1X8S8"/>
<dbReference type="Proteomes" id="UP000199474">
    <property type="component" value="Unassembled WGS sequence"/>
</dbReference>